<dbReference type="InterPro" id="IPR019289">
    <property type="entry name" value="Phage_tail_E/E"/>
</dbReference>
<dbReference type="AlphaFoldDB" id="A0A2W5RU39"/>
<name>A0A2W5RU39_ACIJO</name>
<dbReference type="RefSeq" id="WP_004984384.1">
    <property type="nucleotide sequence ID" value="NZ_KB849708.1"/>
</dbReference>
<protein>
    <submittedName>
        <fullName evidence="1">Phage tail assembly protein</fullName>
    </submittedName>
</protein>
<gene>
    <name evidence="1" type="ORF">DI542_05535</name>
</gene>
<evidence type="ECO:0000313" key="2">
    <source>
        <dbReference type="Proteomes" id="UP000249282"/>
    </source>
</evidence>
<reference evidence="1 2" key="1">
    <citation type="submission" date="2017-11" db="EMBL/GenBank/DDBJ databases">
        <title>Infants hospitalized years apart are colonized by the same room-sourced microbial strains.</title>
        <authorList>
            <person name="Brooks B."/>
            <person name="Olm M.R."/>
            <person name="Firek B.A."/>
            <person name="Baker R."/>
            <person name="Thomas B.C."/>
            <person name="Morowitz M.J."/>
            <person name="Banfield J.F."/>
        </authorList>
    </citation>
    <scope>NUCLEOTIDE SEQUENCE [LARGE SCALE GENOMIC DNA]</scope>
    <source>
        <strain evidence="1">S2_003_000_R3_20</strain>
    </source>
</reference>
<evidence type="ECO:0000313" key="1">
    <source>
        <dbReference type="EMBL" id="PZQ92322.1"/>
    </source>
</evidence>
<accession>A0A2W5RU39</accession>
<dbReference type="Proteomes" id="UP000249282">
    <property type="component" value="Unassembled WGS sequence"/>
</dbReference>
<dbReference type="Pfam" id="PF10109">
    <property type="entry name" value="Phage_TAC_7"/>
    <property type="match status" value="1"/>
</dbReference>
<sequence>MTPEAQQQNQDTILDPNLRTITFDEGFKRGEQTVTEIVIRKPKTRALRGLTLVNVLQLDVDTLAKLAPRITTPTMTENDVYELAPSDLTKLSKEVIGFFVKAEDEDFQ</sequence>
<proteinExistence type="predicted"/>
<dbReference type="EMBL" id="QFQJ01000020">
    <property type="protein sequence ID" value="PZQ92322.1"/>
    <property type="molecule type" value="Genomic_DNA"/>
</dbReference>
<comment type="caution">
    <text evidence="1">The sequence shown here is derived from an EMBL/GenBank/DDBJ whole genome shotgun (WGS) entry which is preliminary data.</text>
</comment>
<organism evidence="1 2">
    <name type="scientific">Acinetobacter johnsonii</name>
    <dbReference type="NCBI Taxonomy" id="40214"/>
    <lineage>
        <taxon>Bacteria</taxon>
        <taxon>Pseudomonadati</taxon>
        <taxon>Pseudomonadota</taxon>
        <taxon>Gammaproteobacteria</taxon>
        <taxon>Moraxellales</taxon>
        <taxon>Moraxellaceae</taxon>
        <taxon>Acinetobacter</taxon>
    </lineage>
</organism>